<evidence type="ECO:0000259" key="1">
    <source>
        <dbReference type="Pfam" id="PF08784"/>
    </source>
</evidence>
<keyword evidence="3" id="KW-1185">Reference proteome</keyword>
<dbReference type="InterPro" id="IPR014892">
    <property type="entry name" value="RPA_C"/>
</dbReference>
<comment type="caution">
    <text evidence="2">The sequence shown here is derived from an EMBL/GenBank/DDBJ whole genome shotgun (WGS) entry which is preliminary data.</text>
</comment>
<organism evidence="2 3">
    <name type="scientific">Cytobacillus mangrovibacter</name>
    <dbReference type="NCBI Taxonomy" id="3299024"/>
    <lineage>
        <taxon>Bacteria</taxon>
        <taxon>Bacillati</taxon>
        <taxon>Bacillota</taxon>
        <taxon>Bacilli</taxon>
        <taxon>Bacillales</taxon>
        <taxon>Bacillaceae</taxon>
        <taxon>Cytobacillus</taxon>
    </lineage>
</organism>
<proteinExistence type="predicted"/>
<gene>
    <name evidence="2" type="ORF">ACFYKT_03565</name>
</gene>
<name>A0ABW6JWH0_9BACI</name>
<dbReference type="InterPro" id="IPR036388">
    <property type="entry name" value="WH-like_DNA-bd_sf"/>
</dbReference>
<evidence type="ECO:0000313" key="2">
    <source>
        <dbReference type="EMBL" id="MFE8695435.1"/>
    </source>
</evidence>
<reference evidence="2 3" key="1">
    <citation type="submission" date="2024-08" db="EMBL/GenBank/DDBJ databases">
        <title>Two novel Cytobacillus novel species.</title>
        <authorList>
            <person name="Liu G."/>
        </authorList>
    </citation>
    <scope>NUCLEOTIDE SEQUENCE [LARGE SCALE GENOMIC DNA]</scope>
    <source>
        <strain evidence="2 3">FJAT-53684</strain>
    </source>
</reference>
<dbReference type="Pfam" id="PF08784">
    <property type="entry name" value="RPA_C"/>
    <property type="match status" value="1"/>
</dbReference>
<accession>A0ABW6JWH0</accession>
<protein>
    <recommendedName>
        <fullName evidence="1">Replication protein A C-terminal domain-containing protein</fullName>
    </recommendedName>
</protein>
<dbReference type="Proteomes" id="UP001601058">
    <property type="component" value="Unassembled WGS sequence"/>
</dbReference>
<dbReference type="Gene3D" id="1.10.10.10">
    <property type="entry name" value="Winged helix-like DNA-binding domain superfamily/Winged helix DNA-binding domain"/>
    <property type="match status" value="1"/>
</dbReference>
<dbReference type="RefSeq" id="WP_389215555.1">
    <property type="nucleotide sequence ID" value="NZ_JBIACJ010000002.1"/>
</dbReference>
<sequence length="130" mass="15119">MEYVMIGLLAFSLILFILSAFLKDPYKSIREEIDQLSMQQIQEMYLIKKKLSVLEEELLVSEEPFQKSVSTYRSSLSTEKKEVHEIIKNQVWSLVQQGLTVEQIARQSSLSTNEVESILSEMIERGHTYE</sequence>
<evidence type="ECO:0000313" key="3">
    <source>
        <dbReference type="Proteomes" id="UP001601058"/>
    </source>
</evidence>
<dbReference type="EMBL" id="JBIACJ010000002">
    <property type="protein sequence ID" value="MFE8695435.1"/>
    <property type="molecule type" value="Genomic_DNA"/>
</dbReference>
<feature type="domain" description="Replication protein A C-terminal" evidence="1">
    <location>
        <begin position="67"/>
        <end position="129"/>
    </location>
</feature>